<reference evidence="2 3" key="1">
    <citation type="submission" date="2016-11" db="EMBL/GenBank/DDBJ databases">
        <title>The macronuclear genome of Stentor coeruleus: a giant cell with tiny introns.</title>
        <authorList>
            <person name="Slabodnick M."/>
            <person name="Ruby J.G."/>
            <person name="Reiff S.B."/>
            <person name="Swart E.C."/>
            <person name="Gosai S."/>
            <person name="Prabakaran S."/>
            <person name="Witkowska E."/>
            <person name="Larue G.E."/>
            <person name="Fisher S."/>
            <person name="Freeman R.M."/>
            <person name="Gunawardena J."/>
            <person name="Chu W."/>
            <person name="Stover N.A."/>
            <person name="Gregory B.D."/>
            <person name="Nowacki M."/>
            <person name="Derisi J."/>
            <person name="Roy S.W."/>
            <person name="Marshall W.F."/>
            <person name="Sood P."/>
        </authorList>
    </citation>
    <scope>NUCLEOTIDE SEQUENCE [LARGE SCALE GENOMIC DNA]</scope>
    <source>
        <strain evidence="2">WM001</strain>
    </source>
</reference>
<dbReference type="EMBL" id="MPUH01000361">
    <property type="protein sequence ID" value="OMJ81930.1"/>
    <property type="molecule type" value="Genomic_DNA"/>
</dbReference>
<protein>
    <submittedName>
        <fullName evidence="2">Uncharacterized protein</fullName>
    </submittedName>
</protein>
<name>A0A1R2BYR7_9CILI</name>
<gene>
    <name evidence="2" type="ORF">SteCoe_17521</name>
</gene>
<proteinExistence type="predicted"/>
<sequence>MNKLLISANTNTKASVIKASSINDIHLSSRRLSQLSSSNSLQVPLKITGILDTKQILKSSKFNQGQSTPVIHKSCRKYSNFEKWSDSIKSSHKALKELKRSEIVELQDKKDCVTYEINNSPSIKSKEKINPITITNNIENKTERLLLPSLSKETVKNEISEDLNIKKNLKEDKDIELLNVKKEVESLKKIYKQFEEIYCFEKYSLEKKLQESTMKCKIIEDEYKKALTQIKILNDRYKQSLEVISSNQQKYKKEVDRIQEKVIDVYDIKAGNQENSKSSENLYYNMKKSVI</sequence>
<evidence type="ECO:0000313" key="2">
    <source>
        <dbReference type="EMBL" id="OMJ81930.1"/>
    </source>
</evidence>
<dbReference type="Proteomes" id="UP000187209">
    <property type="component" value="Unassembled WGS sequence"/>
</dbReference>
<feature type="coiled-coil region" evidence="1">
    <location>
        <begin position="152"/>
        <end position="261"/>
    </location>
</feature>
<comment type="caution">
    <text evidence="2">The sequence shown here is derived from an EMBL/GenBank/DDBJ whole genome shotgun (WGS) entry which is preliminary data.</text>
</comment>
<dbReference type="AlphaFoldDB" id="A0A1R2BYR7"/>
<accession>A0A1R2BYR7</accession>
<organism evidence="2 3">
    <name type="scientific">Stentor coeruleus</name>
    <dbReference type="NCBI Taxonomy" id="5963"/>
    <lineage>
        <taxon>Eukaryota</taxon>
        <taxon>Sar</taxon>
        <taxon>Alveolata</taxon>
        <taxon>Ciliophora</taxon>
        <taxon>Postciliodesmatophora</taxon>
        <taxon>Heterotrichea</taxon>
        <taxon>Heterotrichida</taxon>
        <taxon>Stentoridae</taxon>
        <taxon>Stentor</taxon>
    </lineage>
</organism>
<keyword evidence="1" id="KW-0175">Coiled coil</keyword>
<evidence type="ECO:0000256" key="1">
    <source>
        <dbReference type="SAM" id="Coils"/>
    </source>
</evidence>
<evidence type="ECO:0000313" key="3">
    <source>
        <dbReference type="Proteomes" id="UP000187209"/>
    </source>
</evidence>
<keyword evidence="3" id="KW-1185">Reference proteome</keyword>